<evidence type="ECO:0000313" key="2">
    <source>
        <dbReference type="EMBL" id="KAF7824077.1"/>
    </source>
</evidence>
<name>A0A834WIJ0_9FABA</name>
<dbReference type="PANTHER" id="PTHR45749:SF37">
    <property type="entry name" value="OS05G0311600 PROTEIN"/>
    <property type="match status" value="1"/>
</dbReference>
<proteinExistence type="predicted"/>
<dbReference type="InterPro" id="IPR025398">
    <property type="entry name" value="DUF4371"/>
</dbReference>
<protein>
    <submittedName>
        <fullName evidence="2">Zinc finger MYM-type protein 1-like</fullName>
    </submittedName>
</protein>
<comment type="caution">
    <text evidence="2">The sequence shown here is derived from an EMBL/GenBank/DDBJ whole genome shotgun (WGS) entry which is preliminary data.</text>
</comment>
<evidence type="ECO:0000313" key="3">
    <source>
        <dbReference type="Proteomes" id="UP000634136"/>
    </source>
</evidence>
<dbReference type="OrthoDB" id="1932923at2759"/>
<evidence type="ECO:0000259" key="1">
    <source>
        <dbReference type="Pfam" id="PF14291"/>
    </source>
</evidence>
<reference evidence="2" key="1">
    <citation type="submission" date="2020-09" db="EMBL/GenBank/DDBJ databases">
        <title>Genome-Enabled Discovery of Anthraquinone Biosynthesis in Senna tora.</title>
        <authorList>
            <person name="Kang S.-H."/>
            <person name="Pandey R.P."/>
            <person name="Lee C.-M."/>
            <person name="Sim J.-S."/>
            <person name="Jeong J.-T."/>
            <person name="Choi B.-S."/>
            <person name="Jung M."/>
            <person name="Ginzburg D."/>
            <person name="Zhao K."/>
            <person name="Won S.Y."/>
            <person name="Oh T.-J."/>
            <person name="Yu Y."/>
            <person name="Kim N.-H."/>
            <person name="Lee O.R."/>
            <person name="Lee T.-H."/>
            <person name="Bashyal P."/>
            <person name="Kim T.-S."/>
            <person name="Lee W.-H."/>
            <person name="Kawkins C."/>
            <person name="Kim C.-K."/>
            <person name="Kim J.S."/>
            <person name="Ahn B.O."/>
            <person name="Rhee S.Y."/>
            <person name="Sohng J.K."/>
        </authorList>
    </citation>
    <scope>NUCLEOTIDE SEQUENCE</scope>
    <source>
        <tissue evidence="2">Leaf</tissue>
    </source>
</reference>
<dbReference type="Proteomes" id="UP000634136">
    <property type="component" value="Unassembled WGS sequence"/>
</dbReference>
<dbReference type="Pfam" id="PF14291">
    <property type="entry name" value="DUF4371"/>
    <property type="match status" value="1"/>
</dbReference>
<feature type="domain" description="DUF4371" evidence="1">
    <location>
        <begin position="123"/>
        <end position="183"/>
    </location>
</feature>
<gene>
    <name evidence="2" type="ORF">G2W53_022221</name>
</gene>
<keyword evidence="3" id="KW-1185">Reference proteome</keyword>
<dbReference type="AlphaFoldDB" id="A0A834WIJ0"/>
<organism evidence="2 3">
    <name type="scientific">Senna tora</name>
    <dbReference type="NCBI Taxonomy" id="362788"/>
    <lineage>
        <taxon>Eukaryota</taxon>
        <taxon>Viridiplantae</taxon>
        <taxon>Streptophyta</taxon>
        <taxon>Embryophyta</taxon>
        <taxon>Tracheophyta</taxon>
        <taxon>Spermatophyta</taxon>
        <taxon>Magnoliopsida</taxon>
        <taxon>eudicotyledons</taxon>
        <taxon>Gunneridae</taxon>
        <taxon>Pentapetalae</taxon>
        <taxon>rosids</taxon>
        <taxon>fabids</taxon>
        <taxon>Fabales</taxon>
        <taxon>Fabaceae</taxon>
        <taxon>Caesalpinioideae</taxon>
        <taxon>Cassia clade</taxon>
        <taxon>Senna</taxon>
    </lineage>
</organism>
<dbReference type="PANTHER" id="PTHR45749">
    <property type="match status" value="1"/>
</dbReference>
<accession>A0A834WIJ0</accession>
<dbReference type="EMBL" id="JAAIUW010000007">
    <property type="protein sequence ID" value="KAF7824077.1"/>
    <property type="molecule type" value="Genomic_DNA"/>
</dbReference>
<sequence length="570" mass="65921">MSKNKTIDSFFKRKERTSDGIKPDMQINLNPKPCDENVVPPEVDTLETPPKILRIEENVDISTLIRDSGLEAFISVGFRNWKKVNDGKNCAFLFHMGKLPNSFHNIATKCLKDFKNQSCHIERDESLESENRGNFLEMIKLLASYNDNVNNVILENAPQNARYASPSIQKEILHIFPRKVQLEIPSKIGQGYDGPSNIRESGMGCEDRAFRQASRIFCLIVAQVSETDQFALYLRNRVDMMLELESSWHGRSVNYVLTNFRREIAVGSQKCSRNEKSRSDLRNVHKVRVKSLVAYTRNCGRISETFTKYESKSLVVRVSETDRFALYLQNRVDLTLELVYSSHGRSVNHVLTYSRRETAVGPQKCSRRAGIMSSHIPDEKPQSDLRNIHEVRVKSNVAQVRIVFAKPSGFDARIVVFMAWKELDSCLNIFWTRNRGRISETFTKYDSKNISDKKSQSDLRKVHVVQVKSFVEQMSETDRFALYLRNRVDFTLELEPSWHGRSVNDVSRYFGQDIAIGSQKRSRSTSQKYCCAIVMALKEHEFFLNIFRTKNCSQILEMFMKYESKVFLRN</sequence>